<accession>A0A7W6E0V7</accession>
<protein>
    <submittedName>
        <fullName evidence="3">NAD(P)-dependent dehydrogenase (Short-subunit alcohol dehydrogenase family)</fullName>
    </submittedName>
</protein>
<evidence type="ECO:0000313" key="4">
    <source>
        <dbReference type="Proteomes" id="UP000530268"/>
    </source>
</evidence>
<dbReference type="EMBL" id="JACIEI010000001">
    <property type="protein sequence ID" value="MBB3992677.1"/>
    <property type="molecule type" value="Genomic_DNA"/>
</dbReference>
<gene>
    <name evidence="3" type="ORF">GGR95_000296</name>
</gene>
<proteinExistence type="inferred from homology"/>
<dbReference type="Proteomes" id="UP000530268">
    <property type="component" value="Unassembled WGS sequence"/>
</dbReference>
<keyword evidence="2" id="KW-0560">Oxidoreductase</keyword>
<dbReference type="PRINTS" id="PR00081">
    <property type="entry name" value="GDHRDH"/>
</dbReference>
<dbReference type="InterPro" id="IPR036291">
    <property type="entry name" value="NAD(P)-bd_dom_sf"/>
</dbReference>
<dbReference type="Gene3D" id="3.40.50.720">
    <property type="entry name" value="NAD(P)-binding Rossmann-like Domain"/>
    <property type="match status" value="1"/>
</dbReference>
<dbReference type="PANTHER" id="PTHR44169:SF6">
    <property type="entry name" value="NADPH-DEPENDENT 1-ACYLDIHYDROXYACETONE PHOSPHATE REDUCTASE"/>
    <property type="match status" value="1"/>
</dbReference>
<dbReference type="AlphaFoldDB" id="A0A7W6E0V7"/>
<evidence type="ECO:0000256" key="1">
    <source>
        <dbReference type="ARBA" id="ARBA00006484"/>
    </source>
</evidence>
<dbReference type="CDD" id="cd05374">
    <property type="entry name" value="17beta-HSD-like_SDR_c"/>
    <property type="match status" value="1"/>
</dbReference>
<evidence type="ECO:0000313" key="3">
    <source>
        <dbReference type="EMBL" id="MBB3992677.1"/>
    </source>
</evidence>
<organism evidence="3 4">
    <name type="scientific">Sulfitobacter undariae</name>
    <dbReference type="NCBI Taxonomy" id="1563671"/>
    <lineage>
        <taxon>Bacteria</taxon>
        <taxon>Pseudomonadati</taxon>
        <taxon>Pseudomonadota</taxon>
        <taxon>Alphaproteobacteria</taxon>
        <taxon>Rhodobacterales</taxon>
        <taxon>Roseobacteraceae</taxon>
        <taxon>Sulfitobacter</taxon>
    </lineage>
</organism>
<comment type="similarity">
    <text evidence="1">Belongs to the short-chain dehydrogenases/reductases (SDR) family.</text>
</comment>
<dbReference type="GO" id="GO:0016491">
    <property type="term" value="F:oxidoreductase activity"/>
    <property type="evidence" value="ECO:0007669"/>
    <property type="project" value="UniProtKB-KW"/>
</dbReference>
<dbReference type="PANTHER" id="PTHR44169">
    <property type="entry name" value="NADPH-DEPENDENT 1-ACYLDIHYDROXYACETONE PHOSPHATE REDUCTASE"/>
    <property type="match status" value="1"/>
</dbReference>
<dbReference type="Pfam" id="PF00106">
    <property type="entry name" value="adh_short"/>
    <property type="match status" value="1"/>
</dbReference>
<reference evidence="3 4" key="1">
    <citation type="submission" date="2020-08" db="EMBL/GenBank/DDBJ databases">
        <title>Genomic Encyclopedia of Type Strains, Phase IV (KMG-IV): sequencing the most valuable type-strain genomes for metagenomic binning, comparative biology and taxonomic classification.</title>
        <authorList>
            <person name="Goeker M."/>
        </authorList>
    </citation>
    <scope>NUCLEOTIDE SEQUENCE [LARGE SCALE GENOMIC DNA]</scope>
    <source>
        <strain evidence="3 4">DSM 102234</strain>
    </source>
</reference>
<keyword evidence="4" id="KW-1185">Reference proteome</keyword>
<dbReference type="SUPFAM" id="SSF51735">
    <property type="entry name" value="NAD(P)-binding Rossmann-fold domains"/>
    <property type="match status" value="1"/>
</dbReference>
<sequence length="276" mass="30924">MMTKRTILITGCSSGIGYAAAYGLRERGWHVYAACRQELDCARMRDEGFDSPRIDYTDPDSIIIALADILEDTGGTLDAVFNNGAHATPGAVEDLPTEALREIFEANFFGWHTLTRELIPVMRAQGHGRIVQCSSVLGLVALPWRGAYNSTKFALEGLTDTLRLEMRGTGVYPILIEPGPITSKIRANSIPHFERWIDWENSARAEQYESDLGVRLYAENGPDKFELPPTAVVKKLIHALESKRPRARYYVTTPTYLAGILRRILPTRLLDRVMSR</sequence>
<dbReference type="InterPro" id="IPR020904">
    <property type="entry name" value="Sc_DH/Rdtase_CS"/>
</dbReference>
<comment type="caution">
    <text evidence="3">The sequence shown here is derived from an EMBL/GenBank/DDBJ whole genome shotgun (WGS) entry which is preliminary data.</text>
</comment>
<dbReference type="InterPro" id="IPR002347">
    <property type="entry name" value="SDR_fam"/>
</dbReference>
<name>A0A7W6E0V7_9RHOB</name>
<evidence type="ECO:0000256" key="2">
    <source>
        <dbReference type="ARBA" id="ARBA00023002"/>
    </source>
</evidence>
<dbReference type="PROSITE" id="PS00061">
    <property type="entry name" value="ADH_SHORT"/>
    <property type="match status" value="1"/>
</dbReference>